<feature type="repeat" description="RCC1" evidence="2">
    <location>
        <begin position="48"/>
        <end position="108"/>
    </location>
</feature>
<dbReference type="PRINTS" id="PR00633">
    <property type="entry name" value="RCCNDNSATION"/>
</dbReference>
<evidence type="ECO:0000313" key="5">
    <source>
        <dbReference type="Proteomes" id="UP001153620"/>
    </source>
</evidence>
<feature type="repeat" description="RCC1" evidence="2">
    <location>
        <begin position="180"/>
        <end position="238"/>
    </location>
</feature>
<keyword evidence="5" id="KW-1185">Reference proteome</keyword>
<accession>A0A9N9S1Y3</accession>
<dbReference type="GO" id="GO:0005085">
    <property type="term" value="F:guanyl-nucleotide exchange factor activity"/>
    <property type="evidence" value="ECO:0007669"/>
    <property type="project" value="TreeGrafter"/>
</dbReference>
<feature type="repeat" description="RCC1" evidence="2">
    <location>
        <begin position="239"/>
        <end position="291"/>
    </location>
</feature>
<protein>
    <recommendedName>
        <fullName evidence="3">RCC1-like domain-containing protein</fullName>
    </recommendedName>
</protein>
<evidence type="ECO:0000256" key="2">
    <source>
        <dbReference type="PROSITE-ProRule" id="PRU00235"/>
    </source>
</evidence>
<feature type="domain" description="RCC1-like" evidence="3">
    <location>
        <begin position="45"/>
        <end position="371"/>
    </location>
</feature>
<dbReference type="AlphaFoldDB" id="A0A9N9S1Y3"/>
<dbReference type="InterPro" id="IPR058923">
    <property type="entry name" value="RCC1-like_dom"/>
</dbReference>
<evidence type="ECO:0000313" key="4">
    <source>
        <dbReference type="EMBL" id="CAG9808552.1"/>
    </source>
</evidence>
<feature type="repeat" description="RCC1" evidence="2">
    <location>
        <begin position="404"/>
        <end position="453"/>
    </location>
</feature>
<feature type="repeat" description="RCC1" evidence="2">
    <location>
        <begin position="346"/>
        <end position="403"/>
    </location>
</feature>
<feature type="repeat" description="RCC1" evidence="2">
    <location>
        <begin position="292"/>
        <end position="345"/>
    </location>
</feature>
<gene>
    <name evidence="4" type="ORF">CHIRRI_LOCUS11390</name>
</gene>
<dbReference type="InterPro" id="IPR053035">
    <property type="entry name" value="Mitochondrial_GEF_domain"/>
</dbReference>
<dbReference type="PANTHER" id="PTHR46337:SF1">
    <property type="entry name" value="RCC1-LIKE G EXCHANGING FACTOR-LIKE PROTEIN"/>
    <property type="match status" value="1"/>
</dbReference>
<dbReference type="Gene3D" id="2.130.10.30">
    <property type="entry name" value="Regulator of chromosome condensation 1/beta-lactamase-inhibitor protein II"/>
    <property type="match status" value="2"/>
</dbReference>
<dbReference type="Pfam" id="PF00415">
    <property type="entry name" value="RCC1"/>
    <property type="match status" value="1"/>
</dbReference>
<evidence type="ECO:0000256" key="1">
    <source>
        <dbReference type="ARBA" id="ARBA00022737"/>
    </source>
</evidence>
<dbReference type="PANTHER" id="PTHR46337">
    <property type="entry name" value="RCC1-LIKE G EXCHANGING FACTOR-LIKE PROTEIN"/>
    <property type="match status" value="1"/>
</dbReference>
<dbReference type="InterPro" id="IPR009091">
    <property type="entry name" value="RCC1/BLIP-II"/>
</dbReference>
<dbReference type="Proteomes" id="UP001153620">
    <property type="component" value="Chromosome 3"/>
</dbReference>
<dbReference type="PROSITE" id="PS00626">
    <property type="entry name" value="RCC1_2"/>
    <property type="match status" value="1"/>
</dbReference>
<keyword evidence="1" id="KW-0677">Repeat</keyword>
<name>A0A9N9S1Y3_9DIPT</name>
<feature type="repeat" description="RCC1" evidence="2">
    <location>
        <begin position="113"/>
        <end position="179"/>
    </location>
</feature>
<evidence type="ECO:0000259" key="3">
    <source>
        <dbReference type="Pfam" id="PF25390"/>
    </source>
</evidence>
<dbReference type="GO" id="GO:0070131">
    <property type="term" value="P:positive regulation of mitochondrial translation"/>
    <property type="evidence" value="ECO:0007669"/>
    <property type="project" value="TreeGrafter"/>
</dbReference>
<dbReference type="OrthoDB" id="70707at2759"/>
<reference evidence="4" key="2">
    <citation type="submission" date="2022-10" db="EMBL/GenBank/DDBJ databases">
        <authorList>
            <consortium name="ENA_rothamsted_submissions"/>
            <consortium name="culmorum"/>
            <person name="King R."/>
        </authorList>
    </citation>
    <scope>NUCLEOTIDE SEQUENCE</scope>
</reference>
<dbReference type="PROSITE" id="PS50012">
    <property type="entry name" value="RCC1_3"/>
    <property type="match status" value="7"/>
</dbReference>
<dbReference type="EMBL" id="OU895879">
    <property type="protein sequence ID" value="CAG9808552.1"/>
    <property type="molecule type" value="Genomic_DNA"/>
</dbReference>
<proteinExistence type="predicted"/>
<dbReference type="Pfam" id="PF25390">
    <property type="entry name" value="WD40_RLD"/>
    <property type="match status" value="1"/>
</dbReference>
<dbReference type="InterPro" id="IPR000408">
    <property type="entry name" value="Reg_chr_condens"/>
</dbReference>
<dbReference type="GO" id="GO:0019843">
    <property type="term" value="F:rRNA binding"/>
    <property type="evidence" value="ECO:0007669"/>
    <property type="project" value="TreeGrafter"/>
</dbReference>
<organism evidence="4 5">
    <name type="scientific">Chironomus riparius</name>
    <dbReference type="NCBI Taxonomy" id="315576"/>
    <lineage>
        <taxon>Eukaryota</taxon>
        <taxon>Metazoa</taxon>
        <taxon>Ecdysozoa</taxon>
        <taxon>Arthropoda</taxon>
        <taxon>Hexapoda</taxon>
        <taxon>Insecta</taxon>
        <taxon>Pterygota</taxon>
        <taxon>Neoptera</taxon>
        <taxon>Endopterygota</taxon>
        <taxon>Diptera</taxon>
        <taxon>Nematocera</taxon>
        <taxon>Chironomoidea</taxon>
        <taxon>Chironomidae</taxon>
        <taxon>Chironominae</taxon>
        <taxon>Chironomus</taxon>
    </lineage>
</organism>
<dbReference type="SUPFAM" id="SSF50985">
    <property type="entry name" value="RCC1/BLIP-II"/>
    <property type="match status" value="1"/>
</dbReference>
<reference evidence="4" key="1">
    <citation type="submission" date="2022-01" db="EMBL/GenBank/DDBJ databases">
        <authorList>
            <person name="King R."/>
        </authorList>
    </citation>
    <scope>NUCLEOTIDE SEQUENCE</scope>
</reference>
<dbReference type="GO" id="GO:0005743">
    <property type="term" value="C:mitochondrial inner membrane"/>
    <property type="evidence" value="ECO:0007669"/>
    <property type="project" value="TreeGrafter"/>
</dbReference>
<sequence length="455" mass="50860">MSLLHRKLQNIVFNSVRSISKLKKRKILQDESSFEVYRIKPKTSTTHNKIYVWGMQETGALGLATSLKVHKHGLTTMKKYPKRMPFGERFEVIDAAAGYGFSIFAVEPTEEHGNYTLYGSGLNTDSQIGYHKHLGIINKPIELLLYPAPIELPMKSPDEIHRVIKVGCGRAHTVVLTEQGVIFTLGNNSYGQCARIIIEDENYLGSQVINRLIPELFENKRIKDIACGQDHTMFLTENGEVYSCGWSADGQTGLGTYNNQELPKLVEGDIKKEKIIKLSSTGDAVLAMNDKGEVFGWGNSEYNQILLDSDEQQINVPLHLKYLKNIGKVTDIAAGGSFSMILNDEGNVFVWGYGLLGFGPNVDFCKEPKLIPPTLFGRNSFNPQNRIISINCGLYHMAAINSDNDLFMWGRNKFGCLGIGHDNDQYFPFKSLVGAKVHRVFCGVDHSIALCKLFI</sequence>